<feature type="non-terminal residue" evidence="1">
    <location>
        <position position="77"/>
    </location>
</feature>
<evidence type="ECO:0000313" key="1">
    <source>
        <dbReference type="EMBL" id="MQL70087.1"/>
    </source>
</evidence>
<evidence type="ECO:0000313" key="2">
    <source>
        <dbReference type="Proteomes" id="UP000652761"/>
    </source>
</evidence>
<dbReference type="AlphaFoldDB" id="A0A843TJ04"/>
<accession>A0A843TJ04</accession>
<organism evidence="1 2">
    <name type="scientific">Colocasia esculenta</name>
    <name type="common">Wild taro</name>
    <name type="synonym">Arum esculentum</name>
    <dbReference type="NCBI Taxonomy" id="4460"/>
    <lineage>
        <taxon>Eukaryota</taxon>
        <taxon>Viridiplantae</taxon>
        <taxon>Streptophyta</taxon>
        <taxon>Embryophyta</taxon>
        <taxon>Tracheophyta</taxon>
        <taxon>Spermatophyta</taxon>
        <taxon>Magnoliopsida</taxon>
        <taxon>Liliopsida</taxon>
        <taxon>Araceae</taxon>
        <taxon>Aroideae</taxon>
        <taxon>Colocasieae</taxon>
        <taxon>Colocasia</taxon>
    </lineage>
</organism>
<keyword evidence="2" id="KW-1185">Reference proteome</keyword>
<name>A0A843TJ04_COLES</name>
<proteinExistence type="predicted"/>
<sequence>GVDCTGELAAKAWTLEWLESTSLDANHRLLSESCKTHTCFGVQEHLNETAELSVFGRPKKEKLESHDLPLREATAPT</sequence>
<gene>
    <name evidence="1" type="ORF">Taro_002383</name>
</gene>
<dbReference type="EMBL" id="NMUH01000056">
    <property type="protein sequence ID" value="MQL70087.1"/>
    <property type="molecule type" value="Genomic_DNA"/>
</dbReference>
<reference evidence="1" key="1">
    <citation type="submission" date="2017-07" db="EMBL/GenBank/DDBJ databases">
        <title>Taro Niue Genome Assembly and Annotation.</title>
        <authorList>
            <person name="Atibalentja N."/>
            <person name="Keating K."/>
            <person name="Fields C.J."/>
        </authorList>
    </citation>
    <scope>NUCLEOTIDE SEQUENCE</scope>
    <source>
        <strain evidence="1">Niue_2</strain>
        <tissue evidence="1">Leaf</tissue>
    </source>
</reference>
<protein>
    <submittedName>
        <fullName evidence="1">Uncharacterized protein</fullName>
    </submittedName>
</protein>
<comment type="caution">
    <text evidence="1">The sequence shown here is derived from an EMBL/GenBank/DDBJ whole genome shotgun (WGS) entry which is preliminary data.</text>
</comment>
<dbReference type="Proteomes" id="UP000652761">
    <property type="component" value="Unassembled WGS sequence"/>
</dbReference>